<reference evidence="5" key="1">
    <citation type="journal article" date="2020" name="mSystems">
        <title>Genome- and Community-Level Interaction Insights into Carbon Utilization and Element Cycling Functions of Hydrothermarchaeota in Hydrothermal Sediment.</title>
        <authorList>
            <person name="Zhou Z."/>
            <person name="Liu Y."/>
            <person name="Xu W."/>
            <person name="Pan J."/>
            <person name="Luo Z.H."/>
            <person name="Li M."/>
        </authorList>
    </citation>
    <scope>NUCLEOTIDE SEQUENCE [LARGE SCALE GENOMIC DNA]</scope>
    <source>
        <strain evidence="5">HyVt-365</strain>
    </source>
</reference>
<dbReference type="GO" id="GO:0003735">
    <property type="term" value="F:structural constituent of ribosome"/>
    <property type="evidence" value="ECO:0007669"/>
    <property type="project" value="InterPro"/>
</dbReference>
<dbReference type="InterPro" id="IPR037229">
    <property type="entry name" value="Ribosomal_bL35_sf"/>
</dbReference>
<evidence type="ECO:0000256" key="2">
    <source>
        <dbReference type="ARBA" id="ARBA00022980"/>
    </source>
</evidence>
<dbReference type="EMBL" id="DRHH01000053">
    <property type="protein sequence ID" value="HEB14031.1"/>
    <property type="molecule type" value="Genomic_DNA"/>
</dbReference>
<evidence type="ECO:0000256" key="3">
    <source>
        <dbReference type="ARBA" id="ARBA00023274"/>
    </source>
</evidence>
<name>A0A7C1P687_UNCKA</name>
<keyword evidence="3" id="KW-0687">Ribonucleoprotein</keyword>
<feature type="region of interest" description="Disordered" evidence="4">
    <location>
        <begin position="29"/>
        <end position="57"/>
    </location>
</feature>
<comment type="similarity">
    <text evidence="1">Belongs to the bacterial ribosomal protein bL35 family.</text>
</comment>
<evidence type="ECO:0000313" key="5">
    <source>
        <dbReference type="EMBL" id="HEB14031.1"/>
    </source>
</evidence>
<gene>
    <name evidence="5" type="ORF">ENI09_01325</name>
</gene>
<dbReference type="GO" id="GO:0005840">
    <property type="term" value="C:ribosome"/>
    <property type="evidence" value="ECO:0007669"/>
    <property type="project" value="UniProtKB-KW"/>
</dbReference>
<evidence type="ECO:0000256" key="4">
    <source>
        <dbReference type="SAM" id="MobiDB-lite"/>
    </source>
</evidence>
<dbReference type="InterPro" id="IPR021137">
    <property type="entry name" value="Ribosomal_bL35-like"/>
</dbReference>
<dbReference type="AlphaFoldDB" id="A0A7C1P687"/>
<dbReference type="Pfam" id="PF01632">
    <property type="entry name" value="Ribosomal_L35p"/>
    <property type="match status" value="1"/>
</dbReference>
<dbReference type="GO" id="GO:0006412">
    <property type="term" value="P:translation"/>
    <property type="evidence" value="ECO:0007669"/>
    <property type="project" value="InterPro"/>
</dbReference>
<keyword evidence="2 5" id="KW-0689">Ribosomal protein</keyword>
<proteinExistence type="inferred from homology"/>
<dbReference type="SUPFAM" id="SSF143034">
    <property type="entry name" value="L35p-like"/>
    <property type="match status" value="1"/>
</dbReference>
<sequence length="70" mass="8261">MVRKLKVSKTVQKRFKITKSGKLVHARGGIKHRKSKETSNLKTRGRRPKTLRGPEEKKMRKILGIRKRKR</sequence>
<accession>A0A7C1P687</accession>
<protein>
    <submittedName>
        <fullName evidence="5">50S ribosomal protein L35</fullName>
    </submittedName>
</protein>
<dbReference type="GO" id="GO:1990904">
    <property type="term" value="C:ribonucleoprotein complex"/>
    <property type="evidence" value="ECO:0007669"/>
    <property type="project" value="UniProtKB-KW"/>
</dbReference>
<dbReference type="Gene3D" id="4.10.410.60">
    <property type="match status" value="1"/>
</dbReference>
<comment type="caution">
    <text evidence="5">The sequence shown here is derived from an EMBL/GenBank/DDBJ whole genome shotgun (WGS) entry which is preliminary data.</text>
</comment>
<dbReference type="Proteomes" id="UP000885744">
    <property type="component" value="Unassembled WGS sequence"/>
</dbReference>
<organism evidence="5">
    <name type="scientific">candidate division WWE3 bacterium</name>
    <dbReference type="NCBI Taxonomy" id="2053526"/>
    <lineage>
        <taxon>Bacteria</taxon>
        <taxon>Katanobacteria</taxon>
    </lineage>
</organism>
<evidence type="ECO:0000256" key="1">
    <source>
        <dbReference type="ARBA" id="ARBA00006598"/>
    </source>
</evidence>